<reference evidence="2 3" key="1">
    <citation type="submission" date="2022-07" db="EMBL/GenBank/DDBJ databases">
        <authorList>
            <person name="Criscuolo A."/>
        </authorList>
    </citation>
    <scope>NUCLEOTIDE SEQUENCE [LARGE SCALE GENOMIC DNA]</scope>
    <source>
        <strain evidence="3">CIP 111951</strain>
    </source>
</reference>
<name>A0ABN8UGI3_9GAMM</name>
<organism evidence="2 3">
    <name type="scientific">Pseudoalteromonas holothuriae</name>
    <dbReference type="NCBI Taxonomy" id="2963714"/>
    <lineage>
        <taxon>Bacteria</taxon>
        <taxon>Pseudomonadati</taxon>
        <taxon>Pseudomonadota</taxon>
        <taxon>Gammaproteobacteria</taxon>
        <taxon>Alteromonadales</taxon>
        <taxon>Pseudoalteromonadaceae</taxon>
        <taxon>Pseudoalteromonas</taxon>
    </lineage>
</organism>
<protein>
    <submittedName>
        <fullName evidence="2">Uncharacterized protein</fullName>
    </submittedName>
</protein>
<keyword evidence="1" id="KW-0472">Membrane</keyword>
<feature type="transmembrane region" description="Helical" evidence="1">
    <location>
        <begin position="151"/>
        <end position="172"/>
    </location>
</feature>
<gene>
    <name evidence="2" type="ORF">PSECIP111951_00421</name>
</gene>
<keyword evidence="1" id="KW-0812">Transmembrane</keyword>
<evidence type="ECO:0000256" key="1">
    <source>
        <dbReference type="SAM" id="Phobius"/>
    </source>
</evidence>
<dbReference type="RefSeq" id="WP_261591631.1">
    <property type="nucleotide sequence ID" value="NZ_CAMAPD010000002.1"/>
</dbReference>
<feature type="transmembrane region" description="Helical" evidence="1">
    <location>
        <begin position="90"/>
        <end position="113"/>
    </location>
</feature>
<feature type="transmembrane region" description="Helical" evidence="1">
    <location>
        <begin position="6"/>
        <end position="27"/>
    </location>
</feature>
<keyword evidence="1" id="KW-1133">Transmembrane helix</keyword>
<evidence type="ECO:0000313" key="3">
    <source>
        <dbReference type="Proteomes" id="UP001152485"/>
    </source>
</evidence>
<sequence length="187" mass="21968">MLLNDFLYQLGLIFIGYELLIVLWFLVTQFPKHRWSLFFARHQTLSSLQLHEMHSCFMAAVFFLSFHTVGGEVEQYMLSLELARVELIRIFYMGMIAQKFAFLAALYTVHRLLGCLFSRTARICMYMVFICSSLLFMQLIARGYFDYHELIMVYVFGGWACNIIVIAALSIYPIRQTLAYFQTQREA</sequence>
<dbReference type="Proteomes" id="UP001152485">
    <property type="component" value="Unassembled WGS sequence"/>
</dbReference>
<feature type="transmembrane region" description="Helical" evidence="1">
    <location>
        <begin position="125"/>
        <end position="145"/>
    </location>
</feature>
<dbReference type="EMBL" id="CAMAPD010000002">
    <property type="protein sequence ID" value="CAH9051580.1"/>
    <property type="molecule type" value="Genomic_DNA"/>
</dbReference>
<comment type="caution">
    <text evidence="2">The sequence shown here is derived from an EMBL/GenBank/DDBJ whole genome shotgun (WGS) entry which is preliminary data.</text>
</comment>
<accession>A0ABN8UGI3</accession>
<proteinExistence type="predicted"/>
<evidence type="ECO:0000313" key="2">
    <source>
        <dbReference type="EMBL" id="CAH9051580.1"/>
    </source>
</evidence>